<evidence type="ECO:0000256" key="3">
    <source>
        <dbReference type="ARBA" id="ARBA00022723"/>
    </source>
</evidence>
<dbReference type="SUPFAM" id="SSF55166">
    <property type="entry name" value="Hedgehog/DD-peptidase"/>
    <property type="match status" value="1"/>
</dbReference>
<dbReference type="OrthoDB" id="9801430at2"/>
<comment type="similarity">
    <text evidence="9 10">Belongs to the peptidase M15D family.</text>
</comment>
<keyword evidence="7 9" id="KW-0482">Metalloprotease</keyword>
<dbReference type="Gene3D" id="3.30.1380.10">
    <property type="match status" value="1"/>
</dbReference>
<dbReference type="RefSeq" id="WP_128745092.1">
    <property type="nucleotide sequence ID" value="NZ_CP035281.1"/>
</dbReference>
<dbReference type="PANTHER" id="PTHR43126:SF1">
    <property type="entry name" value="D-ALANYL-D-ALANINE DIPEPTIDASE"/>
    <property type="match status" value="1"/>
</dbReference>
<evidence type="ECO:0000256" key="5">
    <source>
        <dbReference type="ARBA" id="ARBA00022833"/>
    </source>
</evidence>
<dbReference type="EMBL" id="CP035281">
    <property type="protein sequence ID" value="QAT42442.1"/>
    <property type="molecule type" value="Genomic_DNA"/>
</dbReference>
<evidence type="ECO:0000256" key="2">
    <source>
        <dbReference type="ARBA" id="ARBA00022670"/>
    </source>
</evidence>
<evidence type="ECO:0000256" key="1">
    <source>
        <dbReference type="ARBA" id="ARBA00001362"/>
    </source>
</evidence>
<dbReference type="Pfam" id="PF01427">
    <property type="entry name" value="Peptidase_M15"/>
    <property type="match status" value="1"/>
</dbReference>
<keyword evidence="5 9" id="KW-0862">Zinc</keyword>
<proteinExistence type="inferred from homology"/>
<keyword evidence="6 9" id="KW-0224">Dipeptidase</keyword>
<feature type="site" description="Transition state stabilizer" evidence="9">
    <location>
        <position position="71"/>
    </location>
</feature>
<feature type="binding site" evidence="9">
    <location>
        <position position="112"/>
    </location>
    <ligand>
        <name>Zn(2+)</name>
        <dbReference type="ChEBI" id="CHEBI:29105"/>
        <note>catalytic</note>
    </ligand>
</feature>
<dbReference type="InterPro" id="IPR009045">
    <property type="entry name" value="Zn_M74/Hedgehog-like"/>
</dbReference>
<dbReference type="KEGG" id="amij:EQM06_03915"/>
<dbReference type="PIRSF" id="PIRSF026671">
    <property type="entry name" value="AA_dipeptidase"/>
    <property type="match status" value="1"/>
</dbReference>
<comment type="catalytic activity">
    <reaction evidence="1 9 10">
        <text>D-alanyl-D-alanine + H2O = 2 D-alanine</text>
        <dbReference type="Rhea" id="RHEA:20661"/>
        <dbReference type="ChEBI" id="CHEBI:15377"/>
        <dbReference type="ChEBI" id="CHEBI:57416"/>
        <dbReference type="ChEBI" id="CHEBI:57822"/>
        <dbReference type="EC" id="3.4.13.22"/>
    </reaction>
</comment>
<evidence type="ECO:0000256" key="7">
    <source>
        <dbReference type="ARBA" id="ARBA00023049"/>
    </source>
</evidence>
<reference evidence="11 12" key="1">
    <citation type="submission" date="2019-01" db="EMBL/GenBank/DDBJ databases">
        <title>Draft genomes of a novel of Aminipila strains.</title>
        <authorList>
            <person name="Ma S."/>
        </authorList>
    </citation>
    <scope>NUCLEOTIDE SEQUENCE [LARGE SCALE GENOMIC DNA]</scope>
    <source>
        <strain evidence="12">JN-39</strain>
    </source>
</reference>
<gene>
    <name evidence="11" type="ORF">EQM06_03915</name>
</gene>
<feature type="active site" description="Proton donor/acceptor" evidence="9">
    <location>
        <position position="169"/>
    </location>
</feature>
<protein>
    <recommendedName>
        <fullName evidence="9 10">D-alanyl-D-alanine dipeptidase</fullName>
        <shortName evidence="9 10">D-Ala-D-Ala dipeptidase</shortName>
        <ecNumber evidence="9 10">3.4.13.22</ecNumber>
    </recommendedName>
</protein>
<keyword evidence="12" id="KW-1185">Reference proteome</keyword>
<evidence type="ECO:0000313" key="12">
    <source>
        <dbReference type="Proteomes" id="UP000287601"/>
    </source>
</evidence>
<accession>A0A410PU12</accession>
<name>A0A410PU12_9FIRM</name>
<keyword evidence="4 9" id="KW-0378">Hydrolase</keyword>
<evidence type="ECO:0000256" key="6">
    <source>
        <dbReference type="ARBA" id="ARBA00022997"/>
    </source>
</evidence>
<comment type="cofactor">
    <cofactor evidence="9">
        <name>Zn(2+)</name>
        <dbReference type="ChEBI" id="CHEBI:29105"/>
    </cofactor>
    <text evidence="9">Binds 1 zinc ion per subunit.</text>
</comment>
<evidence type="ECO:0000313" key="11">
    <source>
        <dbReference type="EMBL" id="QAT42442.1"/>
    </source>
</evidence>
<evidence type="ECO:0000256" key="10">
    <source>
        <dbReference type="PIRNR" id="PIRNR026671"/>
    </source>
</evidence>
<dbReference type="PANTHER" id="PTHR43126">
    <property type="entry name" value="D-ALANYL-D-ALANINE DIPEPTIDASE"/>
    <property type="match status" value="1"/>
</dbReference>
<dbReference type="GO" id="GO:0008237">
    <property type="term" value="F:metallopeptidase activity"/>
    <property type="evidence" value="ECO:0007669"/>
    <property type="project" value="UniProtKB-KW"/>
</dbReference>
<dbReference type="InterPro" id="IPR000755">
    <property type="entry name" value="A_A_dipeptidase"/>
</dbReference>
<organism evidence="11 12">
    <name type="scientific">Aminipila luticellarii</name>
    <dbReference type="NCBI Taxonomy" id="2507160"/>
    <lineage>
        <taxon>Bacteria</taxon>
        <taxon>Bacillati</taxon>
        <taxon>Bacillota</taxon>
        <taxon>Clostridia</taxon>
        <taxon>Peptostreptococcales</taxon>
        <taxon>Anaerovoracaceae</taxon>
        <taxon>Aminipila</taxon>
    </lineage>
</organism>
<evidence type="ECO:0000256" key="8">
    <source>
        <dbReference type="ARBA" id="ARBA00023316"/>
    </source>
</evidence>
<sequence length="188" mass="21804">MEKKGDLIRLLDLDSDFIIELKYATPDNFTGRIIYESGECYINKNTAKLLIEAKNIFKSDGYSVKIWDAYRPIRAQKKFFEVLPDPDFVAIPPDMHTLKNFRATHLNGLCVDLTLVDKNGNELEMPSGFDDFTEKASLSCPDISEKGRENALYLKKVMEKVGFEGYDREWWHFYDKKTPPTPFLDYPI</sequence>
<feature type="binding site" evidence="9">
    <location>
        <position position="105"/>
    </location>
    <ligand>
        <name>Zn(2+)</name>
        <dbReference type="ChEBI" id="CHEBI:29105"/>
        <note>catalytic</note>
    </ligand>
</feature>
<dbReference type="EC" id="3.4.13.22" evidence="9 10"/>
<comment type="function">
    <text evidence="9 10">Catalyzes hydrolysis of the D-alanyl-D-alanine dipeptide.</text>
</comment>
<dbReference type="GO" id="GO:0008270">
    <property type="term" value="F:zinc ion binding"/>
    <property type="evidence" value="ECO:0007669"/>
    <property type="project" value="UniProtKB-UniRule"/>
</dbReference>
<dbReference type="GO" id="GO:0071555">
    <property type="term" value="P:cell wall organization"/>
    <property type="evidence" value="ECO:0007669"/>
    <property type="project" value="UniProtKB-KW"/>
</dbReference>
<dbReference type="AlphaFoldDB" id="A0A410PU12"/>
<dbReference type="Proteomes" id="UP000287601">
    <property type="component" value="Chromosome"/>
</dbReference>
<keyword evidence="3 9" id="KW-0479">Metal-binding</keyword>
<evidence type="ECO:0000256" key="9">
    <source>
        <dbReference type="HAMAP-Rule" id="MF_01924"/>
    </source>
</evidence>
<dbReference type="HAMAP" id="MF_01924">
    <property type="entry name" value="A_A_dipeptidase"/>
    <property type="match status" value="1"/>
</dbReference>
<dbReference type="CDD" id="cd14840">
    <property type="entry name" value="D-Ala-D-Ala_dipeptidase_Aad"/>
    <property type="match status" value="1"/>
</dbReference>
<dbReference type="GO" id="GO:0006508">
    <property type="term" value="P:proteolysis"/>
    <property type="evidence" value="ECO:0007669"/>
    <property type="project" value="UniProtKB-KW"/>
</dbReference>
<keyword evidence="8 10" id="KW-0961">Cell wall biogenesis/degradation</keyword>
<keyword evidence="2 9" id="KW-0645">Protease</keyword>
<evidence type="ECO:0000256" key="4">
    <source>
        <dbReference type="ARBA" id="ARBA00022801"/>
    </source>
</evidence>
<dbReference type="GO" id="GO:0160237">
    <property type="term" value="F:D-Ala-D-Ala dipeptidase activity"/>
    <property type="evidence" value="ECO:0007669"/>
    <property type="project" value="UniProtKB-EC"/>
</dbReference>
<feature type="binding site" evidence="9">
    <location>
        <position position="172"/>
    </location>
    <ligand>
        <name>Zn(2+)</name>
        <dbReference type="ChEBI" id="CHEBI:29105"/>
        <note>catalytic</note>
    </ligand>
</feature>